<proteinExistence type="inferred from homology"/>
<evidence type="ECO:0000256" key="2">
    <source>
        <dbReference type="ARBA" id="ARBA00010219"/>
    </source>
</evidence>
<dbReference type="Pfam" id="PF01678">
    <property type="entry name" value="DAP_epimerase"/>
    <property type="match status" value="2"/>
</dbReference>
<sequence>MRSARSLSPARAHGVPASLRTGEGTRFTKGHGTFNDFVLLDDPEGRLDLTPEAVRGLADRRGGIGGDGVIRVVRTRAAGVDAPAGAPEWFMDYRNADGTLAEMCGNGVRVFGAFLDRAGRMPEGAALPIWTRAGLRTLEILRRPSEDGAAWQVRVGMGPARIGGTRRTVTVRGPHQQPMDLPTLDVDLGNPHAAAMLPPEVDLEALDLESRPDLVPFPEAGTNIELVSLRGERHAAMRVFERGVGETLSCGTGTVAAAVAAAAASRDDSGLPWRIDVPGGSVVIGWESDGTTTLTGPAELVADGVLLP</sequence>
<evidence type="ECO:0000256" key="3">
    <source>
        <dbReference type="ARBA" id="ARBA00013080"/>
    </source>
</evidence>
<evidence type="ECO:0000256" key="5">
    <source>
        <dbReference type="ARBA" id="ARBA00023154"/>
    </source>
</evidence>
<dbReference type="Proteomes" id="UP001589793">
    <property type="component" value="Unassembled WGS sequence"/>
</dbReference>
<comment type="similarity">
    <text evidence="2 8">Belongs to the diaminopimelate epimerase family.</text>
</comment>
<feature type="region of interest" description="Disordered" evidence="10">
    <location>
        <begin position="1"/>
        <end position="26"/>
    </location>
</feature>
<feature type="binding site" evidence="8">
    <location>
        <position position="35"/>
    </location>
    <ligand>
        <name>substrate</name>
    </ligand>
</feature>
<evidence type="ECO:0000313" key="11">
    <source>
        <dbReference type="EMBL" id="MFC0675510.1"/>
    </source>
</evidence>
<keyword evidence="12" id="KW-1185">Reference proteome</keyword>
<feature type="binding site" evidence="8">
    <location>
        <begin position="105"/>
        <end position="106"/>
    </location>
    <ligand>
        <name>substrate</name>
    </ligand>
</feature>
<feature type="binding site" evidence="8">
    <location>
        <begin position="241"/>
        <end position="242"/>
    </location>
    <ligand>
        <name>substrate</name>
    </ligand>
</feature>
<feature type="binding site" evidence="8">
    <location>
        <position position="190"/>
    </location>
    <ligand>
        <name>substrate</name>
    </ligand>
</feature>
<gene>
    <name evidence="8 11" type="primary">dapF</name>
    <name evidence="11" type="ORF">ACFFF6_16285</name>
</gene>
<reference evidence="11 12" key="1">
    <citation type="submission" date="2024-09" db="EMBL/GenBank/DDBJ databases">
        <authorList>
            <person name="Sun Q."/>
            <person name="Mori K."/>
        </authorList>
    </citation>
    <scope>NUCLEOTIDE SEQUENCE [LARGE SCALE GENOMIC DNA]</scope>
    <source>
        <strain evidence="11 12">CICC 10874</strain>
    </source>
</reference>
<evidence type="ECO:0000256" key="6">
    <source>
        <dbReference type="ARBA" id="ARBA00023235"/>
    </source>
</evidence>
<evidence type="ECO:0000256" key="4">
    <source>
        <dbReference type="ARBA" id="ARBA00022605"/>
    </source>
</evidence>
<dbReference type="EC" id="5.1.1.7" evidence="3 8"/>
<feature type="active site" description="Proton donor" evidence="8">
    <location>
        <position position="104"/>
    </location>
</feature>
<dbReference type="EMBL" id="JBHLSV010000025">
    <property type="protein sequence ID" value="MFC0675510.1"/>
    <property type="molecule type" value="Genomic_DNA"/>
</dbReference>
<feature type="active site" evidence="9">
    <location>
        <position position="104"/>
    </location>
</feature>
<keyword evidence="5 8" id="KW-0457">Lysine biosynthesis</keyword>
<keyword evidence="6 8" id="KW-0413">Isomerase</keyword>
<accession>A0ABV6REU0</accession>
<comment type="pathway">
    <text evidence="1 8">Amino-acid biosynthesis; L-lysine biosynthesis via DAP pathway; DL-2,6-diaminopimelate from LL-2,6-diaminopimelate: step 1/1.</text>
</comment>
<feature type="binding site" evidence="8">
    <location>
        <position position="95"/>
    </location>
    <ligand>
        <name>substrate</name>
    </ligand>
</feature>
<keyword evidence="4 8" id="KW-0028">Amino-acid biosynthesis</keyword>
<dbReference type="PROSITE" id="PS01326">
    <property type="entry name" value="DAP_EPIMERASE"/>
    <property type="match status" value="1"/>
</dbReference>
<dbReference type="SUPFAM" id="SSF54506">
    <property type="entry name" value="Diaminopimelate epimerase-like"/>
    <property type="match status" value="2"/>
</dbReference>
<comment type="catalytic activity">
    <reaction evidence="7 8">
        <text>(2S,6S)-2,6-diaminopimelate = meso-2,6-diaminopimelate</text>
        <dbReference type="Rhea" id="RHEA:15393"/>
        <dbReference type="ChEBI" id="CHEBI:57609"/>
        <dbReference type="ChEBI" id="CHEBI:57791"/>
        <dbReference type="EC" id="5.1.1.7"/>
    </reaction>
</comment>
<dbReference type="HAMAP" id="MF_00197">
    <property type="entry name" value="DAP_epimerase"/>
    <property type="match status" value="1"/>
</dbReference>
<evidence type="ECO:0000256" key="7">
    <source>
        <dbReference type="ARBA" id="ARBA00051712"/>
    </source>
</evidence>
<name>A0ABV6REU0_9MICO</name>
<dbReference type="InterPro" id="IPR018510">
    <property type="entry name" value="DAP_epimerase_AS"/>
</dbReference>
<dbReference type="InterPro" id="IPR001653">
    <property type="entry name" value="DAP_epimerase_DapF"/>
</dbReference>
<evidence type="ECO:0000256" key="9">
    <source>
        <dbReference type="PROSITE-ProRule" id="PRU10125"/>
    </source>
</evidence>
<comment type="subcellular location">
    <subcellularLocation>
        <location evidence="8">Cytoplasm</location>
    </subcellularLocation>
</comment>
<evidence type="ECO:0000256" key="1">
    <source>
        <dbReference type="ARBA" id="ARBA00005196"/>
    </source>
</evidence>
<feature type="site" description="Could be important to modulate the pK values of the two catalytic cysteine residues" evidence="8">
    <location>
        <position position="241"/>
    </location>
</feature>
<feature type="binding site" evidence="8">
    <location>
        <begin position="251"/>
        <end position="252"/>
    </location>
    <ligand>
        <name>substrate</name>
    </ligand>
</feature>
<dbReference type="NCBIfam" id="TIGR00652">
    <property type="entry name" value="DapF"/>
    <property type="match status" value="1"/>
</dbReference>
<feature type="active site" description="Proton acceptor" evidence="8">
    <location>
        <position position="250"/>
    </location>
</feature>
<feature type="binding site" evidence="8">
    <location>
        <position position="223"/>
    </location>
    <ligand>
        <name>substrate</name>
    </ligand>
</feature>
<keyword evidence="8" id="KW-0963">Cytoplasm</keyword>
<comment type="subunit">
    <text evidence="8">Homodimer.</text>
</comment>
<comment type="caution">
    <text evidence="8">Lacks conserved residue(s) required for the propagation of feature annotation.</text>
</comment>
<protein>
    <recommendedName>
        <fullName evidence="3 8">Diaminopimelate epimerase</fullName>
        <shortName evidence="8">DAP epimerase</shortName>
        <ecNumber evidence="3 8">5.1.1.7</ecNumber>
    </recommendedName>
    <alternativeName>
        <fullName evidence="8">PLP-independent amino acid racemase</fullName>
    </alternativeName>
</protein>
<dbReference type="RefSeq" id="WP_376982540.1">
    <property type="nucleotide sequence ID" value="NZ_JBHLSV010000025.1"/>
</dbReference>
<comment type="function">
    <text evidence="8">Catalyzes the stereoinversion of LL-2,6-diaminopimelate (L,L-DAP) to meso-diaminopimelate (meso-DAP), a precursor of L-lysine and an essential component of the bacterial peptidoglycan.</text>
</comment>
<dbReference type="Gene3D" id="3.10.310.10">
    <property type="entry name" value="Diaminopimelate Epimerase, Chain A, domain 1"/>
    <property type="match status" value="2"/>
</dbReference>
<organism evidence="11 12">
    <name type="scientific">Brachybacterium hainanense</name>
    <dbReference type="NCBI Taxonomy" id="1541174"/>
    <lineage>
        <taxon>Bacteria</taxon>
        <taxon>Bacillati</taxon>
        <taxon>Actinomycetota</taxon>
        <taxon>Actinomycetes</taxon>
        <taxon>Micrococcales</taxon>
        <taxon>Dermabacteraceae</taxon>
        <taxon>Brachybacterium</taxon>
    </lineage>
</organism>
<dbReference type="PANTHER" id="PTHR31689">
    <property type="entry name" value="DIAMINOPIMELATE EPIMERASE, CHLOROPLASTIC"/>
    <property type="match status" value="1"/>
</dbReference>
<dbReference type="PANTHER" id="PTHR31689:SF0">
    <property type="entry name" value="DIAMINOPIMELATE EPIMERASE"/>
    <property type="match status" value="1"/>
</dbReference>
<dbReference type="GO" id="GO:0008837">
    <property type="term" value="F:diaminopimelate epimerase activity"/>
    <property type="evidence" value="ECO:0007669"/>
    <property type="project" value="UniProtKB-EC"/>
</dbReference>
<evidence type="ECO:0000256" key="10">
    <source>
        <dbReference type="SAM" id="MobiDB-lite"/>
    </source>
</evidence>
<comment type="caution">
    <text evidence="11">The sequence shown here is derived from an EMBL/GenBank/DDBJ whole genome shotgun (WGS) entry which is preliminary data.</text>
</comment>
<feature type="site" description="Could be important to modulate the pK values of the two catalytic cysteine residues" evidence="8">
    <location>
        <position position="192"/>
    </location>
</feature>
<evidence type="ECO:0000313" key="12">
    <source>
        <dbReference type="Proteomes" id="UP001589793"/>
    </source>
</evidence>
<evidence type="ECO:0000256" key="8">
    <source>
        <dbReference type="HAMAP-Rule" id="MF_00197"/>
    </source>
</evidence>